<dbReference type="AlphaFoldDB" id="A0AAD7IT16"/>
<evidence type="ECO:0000313" key="2">
    <source>
        <dbReference type="Proteomes" id="UP001215598"/>
    </source>
</evidence>
<comment type="caution">
    <text evidence="1">The sequence shown here is derived from an EMBL/GenBank/DDBJ whole genome shotgun (WGS) entry which is preliminary data.</text>
</comment>
<sequence length="174" mass="19676">MRSDRDRLHSRTVTCTDIWPLAARLRLFVSMAQCHPDSRQALPSFVSICFMHSFLTVLEALESRHSRPSPPNARAIHALAVTGAPFSPISFPNGRVHGLLDLAIQPLRLIRVSSCRSSRPCTRIKETRMRSDHSRLRLRRSCPRAHLALRTQRLDATRTHARCSHPSTLPTSDT</sequence>
<protein>
    <submittedName>
        <fullName evidence="1">Uncharacterized protein</fullName>
    </submittedName>
</protein>
<keyword evidence="2" id="KW-1185">Reference proteome</keyword>
<proteinExistence type="predicted"/>
<gene>
    <name evidence="1" type="ORF">B0H16DRAFT_870157</name>
</gene>
<name>A0AAD7IT16_9AGAR</name>
<dbReference type="Proteomes" id="UP001215598">
    <property type="component" value="Unassembled WGS sequence"/>
</dbReference>
<organism evidence="1 2">
    <name type="scientific">Mycena metata</name>
    <dbReference type="NCBI Taxonomy" id="1033252"/>
    <lineage>
        <taxon>Eukaryota</taxon>
        <taxon>Fungi</taxon>
        <taxon>Dikarya</taxon>
        <taxon>Basidiomycota</taxon>
        <taxon>Agaricomycotina</taxon>
        <taxon>Agaricomycetes</taxon>
        <taxon>Agaricomycetidae</taxon>
        <taxon>Agaricales</taxon>
        <taxon>Marasmiineae</taxon>
        <taxon>Mycenaceae</taxon>
        <taxon>Mycena</taxon>
    </lineage>
</organism>
<evidence type="ECO:0000313" key="1">
    <source>
        <dbReference type="EMBL" id="KAJ7749728.1"/>
    </source>
</evidence>
<dbReference type="EMBL" id="JARKIB010000068">
    <property type="protein sequence ID" value="KAJ7749728.1"/>
    <property type="molecule type" value="Genomic_DNA"/>
</dbReference>
<accession>A0AAD7IT16</accession>
<reference evidence="1" key="1">
    <citation type="submission" date="2023-03" db="EMBL/GenBank/DDBJ databases">
        <title>Massive genome expansion in bonnet fungi (Mycena s.s.) driven by repeated elements and novel gene families across ecological guilds.</title>
        <authorList>
            <consortium name="Lawrence Berkeley National Laboratory"/>
            <person name="Harder C.B."/>
            <person name="Miyauchi S."/>
            <person name="Viragh M."/>
            <person name="Kuo A."/>
            <person name="Thoen E."/>
            <person name="Andreopoulos B."/>
            <person name="Lu D."/>
            <person name="Skrede I."/>
            <person name="Drula E."/>
            <person name="Henrissat B."/>
            <person name="Morin E."/>
            <person name="Kohler A."/>
            <person name="Barry K."/>
            <person name="LaButti K."/>
            <person name="Morin E."/>
            <person name="Salamov A."/>
            <person name="Lipzen A."/>
            <person name="Mereny Z."/>
            <person name="Hegedus B."/>
            <person name="Baldrian P."/>
            <person name="Stursova M."/>
            <person name="Weitz H."/>
            <person name="Taylor A."/>
            <person name="Grigoriev I.V."/>
            <person name="Nagy L.G."/>
            <person name="Martin F."/>
            <person name="Kauserud H."/>
        </authorList>
    </citation>
    <scope>NUCLEOTIDE SEQUENCE</scope>
    <source>
        <strain evidence="1">CBHHK182m</strain>
    </source>
</reference>